<keyword evidence="1 2" id="KW-0732">Signal</keyword>
<dbReference type="PANTHER" id="PTHR30006">
    <property type="entry name" value="THIAMINE-BINDING PERIPLASMIC PROTEIN-RELATED"/>
    <property type="match status" value="1"/>
</dbReference>
<sequence length="352" mass="37392">MRPALRLLLAAALVLLAPAARAADPSGEIVLLAYPGAFQDNYTKAVIEPFTAKYPGVKVIYAAGGNSAQMLGQLRAQKASPQVDVAIMDFSLSRVGNAEGLFAPLDRKEIPNLADVFDEARMGSAAAGEWGPGITFDHLVLLYGEGVKPAPLGIKDLMNPANKGSIVFSPAPNVIGTSVQILTAKYLGSDYKAPIDPVIDALKKIAANVQTWQATPDNYTMIINGAAGIGVGWNARAQFYADKSGGKVKSTVMTEGSVLDMDTINLVAGARNPAAAKAFIDFALGAEPQVKLAHMMYYGPTNRKAVLPPELLERTSSAPATLARMVPVDWGYVASVLDQWSGRWRREVIPAQ</sequence>
<accession>A0AA42CDM7</accession>
<feature type="chain" id="PRO_5041321019" evidence="2">
    <location>
        <begin position="23"/>
        <end position="352"/>
    </location>
</feature>
<reference evidence="3" key="1">
    <citation type="submission" date="2022-09" db="EMBL/GenBank/DDBJ databases">
        <title>Rhodovastum sp. nov. RN2-1 isolated from soil in Seongnam, South Korea.</title>
        <authorList>
            <person name="Le N.T."/>
        </authorList>
    </citation>
    <scope>NUCLEOTIDE SEQUENCE</scope>
    <source>
        <strain evidence="3">RN2-1</strain>
    </source>
</reference>
<dbReference type="RefSeq" id="WP_264713746.1">
    <property type="nucleotide sequence ID" value="NZ_JAPDNT010000006.1"/>
</dbReference>
<comment type="caution">
    <text evidence="3">The sequence shown here is derived from an EMBL/GenBank/DDBJ whole genome shotgun (WGS) entry which is preliminary data.</text>
</comment>
<dbReference type="GO" id="GO:0019808">
    <property type="term" value="F:polyamine binding"/>
    <property type="evidence" value="ECO:0007669"/>
    <property type="project" value="InterPro"/>
</dbReference>
<dbReference type="Proteomes" id="UP001165679">
    <property type="component" value="Unassembled WGS sequence"/>
</dbReference>
<dbReference type="AlphaFoldDB" id="A0AA42CDM7"/>
<proteinExistence type="predicted"/>
<name>A0AA42CDM7_9PROT</name>
<organism evidence="3 4">
    <name type="scientific">Limobrevibacterium gyesilva</name>
    <dbReference type="NCBI Taxonomy" id="2991712"/>
    <lineage>
        <taxon>Bacteria</taxon>
        <taxon>Pseudomonadati</taxon>
        <taxon>Pseudomonadota</taxon>
        <taxon>Alphaproteobacteria</taxon>
        <taxon>Acetobacterales</taxon>
        <taxon>Acetobacteraceae</taxon>
        <taxon>Limobrevibacterium</taxon>
    </lineage>
</organism>
<dbReference type="EMBL" id="JAPDNT010000006">
    <property type="protein sequence ID" value="MCW3475053.1"/>
    <property type="molecule type" value="Genomic_DNA"/>
</dbReference>
<keyword evidence="4" id="KW-1185">Reference proteome</keyword>
<dbReference type="SUPFAM" id="SSF53850">
    <property type="entry name" value="Periplasmic binding protein-like II"/>
    <property type="match status" value="1"/>
</dbReference>
<dbReference type="InterPro" id="IPR001188">
    <property type="entry name" value="Sperm_putr-bd"/>
</dbReference>
<reference evidence="3" key="2">
    <citation type="submission" date="2022-10" db="EMBL/GenBank/DDBJ databases">
        <authorList>
            <person name="Trinh H.N."/>
        </authorList>
    </citation>
    <scope>NUCLEOTIDE SEQUENCE</scope>
    <source>
        <strain evidence="3">RN2-1</strain>
    </source>
</reference>
<evidence type="ECO:0000256" key="2">
    <source>
        <dbReference type="SAM" id="SignalP"/>
    </source>
</evidence>
<feature type="signal peptide" evidence="2">
    <location>
        <begin position="1"/>
        <end position="22"/>
    </location>
</feature>
<dbReference type="InterPro" id="IPR006059">
    <property type="entry name" value="SBP"/>
</dbReference>
<dbReference type="PRINTS" id="PR00909">
    <property type="entry name" value="SPERMDNBNDNG"/>
</dbReference>
<evidence type="ECO:0000256" key="1">
    <source>
        <dbReference type="ARBA" id="ARBA00022729"/>
    </source>
</evidence>
<dbReference type="PANTHER" id="PTHR30006:SF2">
    <property type="entry name" value="ABC TRANSPORTER SUBSTRATE-BINDING PROTEIN"/>
    <property type="match status" value="1"/>
</dbReference>
<evidence type="ECO:0000313" key="4">
    <source>
        <dbReference type="Proteomes" id="UP001165679"/>
    </source>
</evidence>
<dbReference type="Gene3D" id="3.40.190.10">
    <property type="entry name" value="Periplasmic binding protein-like II"/>
    <property type="match status" value="2"/>
</dbReference>
<dbReference type="Pfam" id="PF13416">
    <property type="entry name" value="SBP_bac_8"/>
    <property type="match status" value="1"/>
</dbReference>
<dbReference type="GO" id="GO:0015846">
    <property type="term" value="P:polyamine transport"/>
    <property type="evidence" value="ECO:0007669"/>
    <property type="project" value="InterPro"/>
</dbReference>
<dbReference type="GO" id="GO:0042597">
    <property type="term" value="C:periplasmic space"/>
    <property type="evidence" value="ECO:0007669"/>
    <property type="project" value="InterPro"/>
</dbReference>
<protein>
    <submittedName>
        <fullName evidence="3">Extracellular solute-binding protein</fullName>
    </submittedName>
</protein>
<gene>
    <name evidence="3" type="ORF">OL599_10770</name>
</gene>
<evidence type="ECO:0000313" key="3">
    <source>
        <dbReference type="EMBL" id="MCW3475053.1"/>
    </source>
</evidence>